<evidence type="ECO:0000313" key="1">
    <source>
        <dbReference type="EMBL" id="SVD26081.1"/>
    </source>
</evidence>
<feature type="non-terminal residue" evidence="1">
    <location>
        <position position="1"/>
    </location>
</feature>
<feature type="non-terminal residue" evidence="1">
    <location>
        <position position="83"/>
    </location>
</feature>
<protein>
    <submittedName>
        <fullName evidence="1">Uncharacterized protein</fullName>
    </submittedName>
</protein>
<reference evidence="1" key="1">
    <citation type="submission" date="2018-05" db="EMBL/GenBank/DDBJ databases">
        <authorList>
            <person name="Lanie J.A."/>
            <person name="Ng W.-L."/>
            <person name="Kazmierczak K.M."/>
            <person name="Andrzejewski T.M."/>
            <person name="Davidsen T.M."/>
            <person name="Wayne K.J."/>
            <person name="Tettelin H."/>
            <person name="Glass J.I."/>
            <person name="Rusch D."/>
            <person name="Podicherti R."/>
            <person name="Tsui H.-C.T."/>
            <person name="Winkler M.E."/>
        </authorList>
    </citation>
    <scope>NUCLEOTIDE SEQUENCE</scope>
</reference>
<dbReference type="AlphaFoldDB" id="A0A382TX35"/>
<sequence length="83" mass="9887">MRKSKIFKVVSNMLIKPKKVRKEISSVFNDNKGYVIVNFTDGTKARFYKKYSHKLLKENIVEFKTRRKGRWLNPDKNPNLKVV</sequence>
<proteinExistence type="predicted"/>
<organism evidence="1">
    <name type="scientific">marine metagenome</name>
    <dbReference type="NCBI Taxonomy" id="408172"/>
    <lineage>
        <taxon>unclassified sequences</taxon>
        <taxon>metagenomes</taxon>
        <taxon>ecological metagenomes</taxon>
    </lineage>
</organism>
<dbReference type="EMBL" id="UINC01139500">
    <property type="protein sequence ID" value="SVD26081.1"/>
    <property type="molecule type" value="Genomic_DNA"/>
</dbReference>
<name>A0A382TX35_9ZZZZ</name>
<accession>A0A382TX35</accession>
<gene>
    <name evidence="1" type="ORF">METZ01_LOCUS378935</name>
</gene>